<feature type="compositionally biased region" description="Polar residues" evidence="1">
    <location>
        <begin position="50"/>
        <end position="59"/>
    </location>
</feature>
<dbReference type="Proteomes" id="UP000682308">
    <property type="component" value="Unassembled WGS sequence"/>
</dbReference>
<gene>
    <name evidence="3" type="ORF">KEF29_26825</name>
</gene>
<protein>
    <recommendedName>
        <fullName evidence="5">Secreted protein</fullName>
    </recommendedName>
</protein>
<reference evidence="3 4" key="1">
    <citation type="submission" date="2021-04" db="EMBL/GenBank/DDBJ databases">
        <title>Characterization of the biosynthetic gene cluster of new lipopeptides with antitumor activity in the genome of the marine Streptomyces PHM034.</title>
        <authorList>
            <person name="Ceniceros A."/>
            <person name="Canedo L."/>
            <person name="Mendez C."/>
            <person name="Olano C."/>
            <person name="Schleissner C."/>
            <person name="Cuevas C."/>
            <person name="De La Calle F."/>
            <person name="Salas J.A."/>
        </authorList>
    </citation>
    <scope>NUCLEOTIDE SEQUENCE [LARGE SCALE GENOMIC DNA]</scope>
    <source>
        <strain evidence="3 4">PHM034</strain>
    </source>
</reference>
<evidence type="ECO:0008006" key="5">
    <source>
        <dbReference type="Google" id="ProtNLM"/>
    </source>
</evidence>
<feature type="signal peptide" evidence="2">
    <location>
        <begin position="1"/>
        <end position="35"/>
    </location>
</feature>
<proteinExistence type="predicted"/>
<dbReference type="AlphaFoldDB" id="A0A941FK21"/>
<evidence type="ECO:0000256" key="2">
    <source>
        <dbReference type="SAM" id="SignalP"/>
    </source>
</evidence>
<comment type="caution">
    <text evidence="3">The sequence shown here is derived from an EMBL/GenBank/DDBJ whole genome shotgun (WGS) entry which is preliminary data.</text>
</comment>
<keyword evidence="4" id="KW-1185">Reference proteome</keyword>
<evidence type="ECO:0000313" key="3">
    <source>
        <dbReference type="EMBL" id="MBR8641796.1"/>
    </source>
</evidence>
<name>A0A941FK21_9ACTN</name>
<feature type="chain" id="PRO_5039409964" description="Secreted protein" evidence="2">
    <location>
        <begin position="36"/>
        <end position="113"/>
    </location>
</feature>
<feature type="compositionally biased region" description="Low complexity" evidence="1">
    <location>
        <begin position="83"/>
        <end position="113"/>
    </location>
</feature>
<organism evidence="3 4">
    <name type="scientific">Streptomyces tuirus</name>
    <dbReference type="NCBI Taxonomy" id="68278"/>
    <lineage>
        <taxon>Bacteria</taxon>
        <taxon>Bacillati</taxon>
        <taxon>Actinomycetota</taxon>
        <taxon>Actinomycetes</taxon>
        <taxon>Kitasatosporales</taxon>
        <taxon>Streptomycetaceae</taxon>
        <taxon>Streptomyces</taxon>
    </lineage>
</organism>
<evidence type="ECO:0000313" key="4">
    <source>
        <dbReference type="Proteomes" id="UP000682308"/>
    </source>
</evidence>
<keyword evidence="2" id="KW-0732">Signal</keyword>
<evidence type="ECO:0000256" key="1">
    <source>
        <dbReference type="SAM" id="MobiDB-lite"/>
    </source>
</evidence>
<feature type="region of interest" description="Disordered" evidence="1">
    <location>
        <begin position="34"/>
        <end position="113"/>
    </location>
</feature>
<sequence>MKNPRLHRKNRSFAHSAAAAVIVLAAVLTSAAPVAADTAPPADESRSRTSECSSAQNPRQGGLDMLVRAILLGPESMTDKSQCQDGAQQQHQQQQKPQENSGRVRVVGPVLVP</sequence>
<accession>A0A941FK21</accession>
<dbReference type="EMBL" id="JAGTPG010000002">
    <property type="protein sequence ID" value="MBR8641796.1"/>
    <property type="molecule type" value="Genomic_DNA"/>
</dbReference>